<name>A0A0M0JLN9_9EUKA</name>
<feature type="transmembrane region" description="Helical" evidence="1">
    <location>
        <begin position="148"/>
        <end position="166"/>
    </location>
</feature>
<evidence type="ECO:0000256" key="1">
    <source>
        <dbReference type="SAM" id="Phobius"/>
    </source>
</evidence>
<keyword evidence="1" id="KW-0812">Transmembrane</keyword>
<evidence type="ECO:0000313" key="2">
    <source>
        <dbReference type="EMBL" id="KOO27405.1"/>
    </source>
</evidence>
<dbReference type="AlphaFoldDB" id="A0A0M0JLN9"/>
<keyword evidence="1" id="KW-1133">Transmembrane helix</keyword>
<gene>
    <name evidence="2" type="ORF">Ctob_006714</name>
</gene>
<accession>A0A0M0JLN9</accession>
<sequence>MMVAVGAETAPAIKDFTGAAISFFNNHRVPAALLAASSIKDAFVLQGRGSKLPEDDARAWRLVRYAYLLLMITSFGMEMSVIYMSTHVVVQLEAGNFNSKGTSLIDMLIREYEYEYCSVRSQFITGMLTFLMAQGLRVRYSLRRYADLANCAMFCLFSAATGMLSYNNAHTVTFGGYPGLMKRWAQLTADFYGRRIDLRHPMALMTVAMTLAGGFCVCRGCVLWVSHGNFWAPFSNEVKGGAVGSSPSGPAVVDIP</sequence>
<keyword evidence="1" id="KW-0472">Membrane</keyword>
<comment type="caution">
    <text evidence="2">The sequence shown here is derived from an EMBL/GenBank/DDBJ whole genome shotgun (WGS) entry which is preliminary data.</text>
</comment>
<feature type="transmembrane region" description="Helical" evidence="1">
    <location>
        <begin position="119"/>
        <end position="136"/>
    </location>
</feature>
<reference evidence="3" key="1">
    <citation type="journal article" date="2015" name="PLoS Genet.">
        <title>Genome Sequence and Transcriptome Analyses of Chrysochromulina tobin: Metabolic Tools for Enhanced Algal Fitness in the Prominent Order Prymnesiales (Haptophyceae).</title>
        <authorList>
            <person name="Hovde B.T."/>
            <person name="Deodato C.R."/>
            <person name="Hunsperger H.M."/>
            <person name="Ryken S.A."/>
            <person name="Yost W."/>
            <person name="Jha R.K."/>
            <person name="Patterson J."/>
            <person name="Monnat R.J. Jr."/>
            <person name="Barlow S.B."/>
            <person name="Starkenburg S.R."/>
            <person name="Cattolico R.A."/>
        </authorList>
    </citation>
    <scope>NUCLEOTIDE SEQUENCE</scope>
    <source>
        <strain evidence="3">CCMP291</strain>
    </source>
</reference>
<protein>
    <submittedName>
        <fullName evidence="2">Uncharacterized protein</fullName>
    </submittedName>
</protein>
<keyword evidence="3" id="KW-1185">Reference proteome</keyword>
<feature type="transmembrane region" description="Helical" evidence="1">
    <location>
        <begin position="65"/>
        <end position="84"/>
    </location>
</feature>
<feature type="transmembrane region" description="Helical" evidence="1">
    <location>
        <begin position="202"/>
        <end position="225"/>
    </location>
</feature>
<organism evidence="2 3">
    <name type="scientific">Chrysochromulina tobinii</name>
    <dbReference type="NCBI Taxonomy" id="1460289"/>
    <lineage>
        <taxon>Eukaryota</taxon>
        <taxon>Haptista</taxon>
        <taxon>Haptophyta</taxon>
        <taxon>Prymnesiophyceae</taxon>
        <taxon>Prymnesiales</taxon>
        <taxon>Chrysochromulinaceae</taxon>
        <taxon>Chrysochromulina</taxon>
    </lineage>
</organism>
<dbReference type="OrthoDB" id="46767at2759"/>
<dbReference type="Proteomes" id="UP000037460">
    <property type="component" value="Unassembled WGS sequence"/>
</dbReference>
<evidence type="ECO:0000313" key="3">
    <source>
        <dbReference type="Proteomes" id="UP000037460"/>
    </source>
</evidence>
<dbReference type="EMBL" id="JWZX01002719">
    <property type="protein sequence ID" value="KOO27405.1"/>
    <property type="molecule type" value="Genomic_DNA"/>
</dbReference>
<proteinExistence type="predicted"/>